<dbReference type="EMBL" id="VBQZ03000154">
    <property type="protein sequence ID" value="MXQ96114.1"/>
    <property type="molecule type" value="Genomic_DNA"/>
</dbReference>
<protein>
    <recommendedName>
        <fullName evidence="2">KRAB domain-containing protein</fullName>
    </recommendedName>
</protein>
<organism evidence="3 4">
    <name type="scientific">Bos mutus</name>
    <name type="common">wild yak</name>
    <dbReference type="NCBI Taxonomy" id="72004"/>
    <lineage>
        <taxon>Eukaryota</taxon>
        <taxon>Metazoa</taxon>
        <taxon>Chordata</taxon>
        <taxon>Craniata</taxon>
        <taxon>Vertebrata</taxon>
        <taxon>Euteleostomi</taxon>
        <taxon>Mammalia</taxon>
        <taxon>Eutheria</taxon>
        <taxon>Laurasiatheria</taxon>
        <taxon>Artiodactyla</taxon>
        <taxon>Ruminantia</taxon>
        <taxon>Pecora</taxon>
        <taxon>Bovidae</taxon>
        <taxon>Bovinae</taxon>
        <taxon>Bos</taxon>
    </lineage>
</organism>
<evidence type="ECO:0000313" key="3">
    <source>
        <dbReference type="EMBL" id="MXQ96114.1"/>
    </source>
</evidence>
<dbReference type="Proteomes" id="UP000322234">
    <property type="component" value="Unassembled WGS sequence"/>
</dbReference>
<dbReference type="InterPro" id="IPR001909">
    <property type="entry name" value="KRAB"/>
</dbReference>
<proteinExistence type="predicted"/>
<keyword evidence="4" id="KW-1185">Reference proteome</keyword>
<sequence>MRLLAMGPQRISELMLAHWHGEGAELGSGVGSREARVLDLVSACWWMGAVPDMVPKAAIGLLCTKHANVLAQIKLNTWVLGPAVITSLEQGKEPWMVMREVTRERYPDSSWKLCGGKLHTADIQYFHSFVNRELSSASFQKRSPEKNWSFSANIKAMAQHHRERGSASQVTSSGSERLFRPSVGKPLRPGNEDREGCFISKPDVISLLEQGKEPWKVVRKGRRQCPDLETNYEIKKLSSENDIYEINLSQWKIMQRIKNHGLKSFILKNDWESKRRFEGQEEYFNQYRTPIPNTYCRCNSTLADVALTKKERLQGWKCQHYGRWPRRCSGPEWLRVRFTNPTVKACNKKTQNNSSQNHSLTRAPSQGSALELGDSFQPWPLYSGHSVRCREGTASPRLPLISIGSGLSELCRSLTEILKRTDQCLQFKTMAHEWCPSMSKPDVITLLDEGKEPWMVVREGTGKHHPDLESRYSANILSSEKDIYEIYSFQWEIMERIKSCSLQDSIFRNDWECKSKIEGQKEPQEGYFGQIFSKVHI</sequence>
<dbReference type="AlphaFoldDB" id="A0A6B0S7N6"/>
<feature type="region of interest" description="Disordered" evidence="1">
    <location>
        <begin position="347"/>
        <end position="368"/>
    </location>
</feature>
<feature type="compositionally biased region" description="Polar residues" evidence="1">
    <location>
        <begin position="348"/>
        <end position="368"/>
    </location>
</feature>
<evidence type="ECO:0000256" key="1">
    <source>
        <dbReference type="SAM" id="MobiDB-lite"/>
    </source>
</evidence>
<evidence type="ECO:0000259" key="2">
    <source>
        <dbReference type="PROSITE" id="PS50805"/>
    </source>
</evidence>
<accession>A0A6B0S7N6</accession>
<evidence type="ECO:0000313" key="4">
    <source>
        <dbReference type="Proteomes" id="UP000322234"/>
    </source>
</evidence>
<feature type="region of interest" description="Disordered" evidence="1">
    <location>
        <begin position="163"/>
        <end position="192"/>
    </location>
</feature>
<comment type="caution">
    <text evidence="3">The sequence shown here is derived from an EMBL/GenBank/DDBJ whole genome shotgun (WGS) entry which is preliminary data.</text>
</comment>
<dbReference type="PROSITE" id="PS50805">
    <property type="entry name" value="KRAB"/>
    <property type="match status" value="1"/>
</dbReference>
<feature type="domain" description="KRAB" evidence="2">
    <location>
        <begin position="394"/>
        <end position="466"/>
    </location>
</feature>
<feature type="compositionally biased region" description="Polar residues" evidence="1">
    <location>
        <begin position="166"/>
        <end position="175"/>
    </location>
</feature>
<dbReference type="GO" id="GO:0006355">
    <property type="term" value="P:regulation of DNA-templated transcription"/>
    <property type="evidence" value="ECO:0007669"/>
    <property type="project" value="InterPro"/>
</dbReference>
<name>A0A6B0S7N6_9CETA</name>
<gene>
    <name evidence="3" type="ORF">E5288_WYG020146</name>
</gene>
<reference evidence="3" key="1">
    <citation type="submission" date="2019-10" db="EMBL/GenBank/DDBJ databases">
        <title>The sequence and de novo assembly of the wild yak genome.</title>
        <authorList>
            <person name="Liu Y."/>
        </authorList>
    </citation>
    <scope>NUCLEOTIDE SEQUENCE [LARGE SCALE GENOMIC DNA]</scope>
    <source>
        <strain evidence="3">WY2019</strain>
    </source>
</reference>